<keyword evidence="2" id="KW-1185">Reference proteome</keyword>
<evidence type="ECO:0000313" key="1">
    <source>
        <dbReference type="EMBL" id="USW52846.1"/>
    </source>
</evidence>
<dbReference type="EMBL" id="CP099421">
    <property type="protein sequence ID" value="USW52846.1"/>
    <property type="molecule type" value="Genomic_DNA"/>
</dbReference>
<evidence type="ECO:0000313" key="2">
    <source>
        <dbReference type="Proteomes" id="UP001056384"/>
    </source>
</evidence>
<proteinExistence type="predicted"/>
<protein>
    <submittedName>
        <fullName evidence="1">Uncharacterized protein</fullName>
    </submittedName>
</protein>
<dbReference type="AlphaFoldDB" id="A0A9Q9EIJ4"/>
<accession>A0A9Q9EIJ4</accession>
<organism evidence="1 2">
    <name type="scientific">Septoria linicola</name>
    <dbReference type="NCBI Taxonomy" id="215465"/>
    <lineage>
        <taxon>Eukaryota</taxon>
        <taxon>Fungi</taxon>
        <taxon>Dikarya</taxon>
        <taxon>Ascomycota</taxon>
        <taxon>Pezizomycotina</taxon>
        <taxon>Dothideomycetes</taxon>
        <taxon>Dothideomycetidae</taxon>
        <taxon>Mycosphaerellales</taxon>
        <taxon>Mycosphaerellaceae</taxon>
        <taxon>Septoria</taxon>
    </lineage>
</organism>
<dbReference type="Proteomes" id="UP001056384">
    <property type="component" value="Chromosome 4"/>
</dbReference>
<name>A0A9Q9EIJ4_9PEZI</name>
<reference evidence="1" key="1">
    <citation type="submission" date="2022-06" db="EMBL/GenBank/DDBJ databases">
        <title>Complete genome sequences of two strains of the flax pathogen Septoria linicola.</title>
        <authorList>
            <person name="Lapalu N."/>
            <person name="Simon A."/>
            <person name="Demenou B."/>
            <person name="Paumier D."/>
            <person name="Guillot M.-P."/>
            <person name="Gout L."/>
            <person name="Valade R."/>
        </authorList>
    </citation>
    <scope>NUCLEOTIDE SEQUENCE</scope>
    <source>
        <strain evidence="1">SE15195</strain>
    </source>
</reference>
<sequence length="264" mass="30472">MSTDPSILSAYRVVLQWVEGPLTNPDLPMNDFTRAISHDIQSLSVILQHIITLKTIWHSSWPSVRLQRRRLYVTDLQPRAARDLRRVNKLIRFSNAEIGVFAKNLSLAPRFTNEDNITLDMLYQAQTMLRLLIAEIDTLPENDCNATEFLTGEILDREESPLCSPITRWVEEHIGRPSVTLRIPELEAKQILMKKPARSPTLVQYPDRCGECRFLDCRCWAQKRAQGTTPCSALPPRILRSDQWAIAEDPPVTRLYIRTNIMRR</sequence>
<gene>
    <name evidence="1" type="ORF">Slin15195_G061650</name>
</gene>